<organism evidence="9 10">
    <name type="scientific">Ferrimonas lipolytica</name>
    <dbReference type="NCBI Taxonomy" id="2724191"/>
    <lineage>
        <taxon>Bacteria</taxon>
        <taxon>Pseudomonadati</taxon>
        <taxon>Pseudomonadota</taxon>
        <taxon>Gammaproteobacteria</taxon>
        <taxon>Alteromonadales</taxon>
        <taxon>Ferrimonadaceae</taxon>
        <taxon>Ferrimonas</taxon>
    </lineage>
</organism>
<sequence length="532" mass="59961">MNHIELFAGCGGLSLGLEEAGFELLLANELSPMAAESFAFNILNENLGTDACEGLPRLAEESTSNRNKMALWLNSQHKKLKPRLRENPFEYPAFDDPAGYSDMPKDWSALKGKLIIGSITELNRLIDATPKLSELLNTGFNAPNHLDLVSGGPPCQSFSMAGKREKDSDKNTLPWQFADFVKHTQPKVALLENVTGILRPFKDDEGNQFHAWYEVAKVFGLIGYVPLCLHINARHAGVAQNRPRFIMLAIRQNYVNTAISELDAESKALFSESLMFYETVQKQRAQLPFGHLTVLDSSKHKSAFQTELLAPLVSSDEHSVMDAINDLKQNNPSKQSNFVGSLNQKFNFLPNRNELHNHEFRSNGEIVKRRFRLYQVLQDIDDRAVTQAVFEVLRGNSDELTNISWSRLKDFEYRIEAEALKKFHTKKEMEDYLMAHPTKKQTQKALVASKPAPAALSIPDDACHYDKDELRVLTVREMARIQSFPDNFVFRSKVTTGGQMRKFEVPQYTQVGNAVPPLLGLALGQVVKQLIK</sequence>
<keyword evidence="4" id="KW-0680">Restriction system</keyword>
<dbReference type="NCBIfam" id="TIGR00675">
    <property type="entry name" value="dcm"/>
    <property type="match status" value="1"/>
</dbReference>
<evidence type="ECO:0000256" key="4">
    <source>
        <dbReference type="ARBA" id="ARBA00022747"/>
    </source>
</evidence>
<evidence type="ECO:0000256" key="6">
    <source>
        <dbReference type="PROSITE-ProRule" id="PRU01016"/>
    </source>
</evidence>
<dbReference type="EMBL" id="CP051180">
    <property type="protein sequence ID" value="QIZ77267.1"/>
    <property type="molecule type" value="Genomic_DNA"/>
</dbReference>
<dbReference type="RefSeq" id="WP_168660528.1">
    <property type="nucleotide sequence ID" value="NZ_CP051180.1"/>
</dbReference>
<dbReference type="InterPro" id="IPR029063">
    <property type="entry name" value="SAM-dependent_MTases_sf"/>
</dbReference>
<comment type="similarity">
    <text evidence="6 7">Belongs to the class I-like SAM-binding methyltransferase superfamily. C5-methyltransferase family.</text>
</comment>
<dbReference type="PROSITE" id="PS51679">
    <property type="entry name" value="SAM_MT_C5"/>
    <property type="match status" value="1"/>
</dbReference>
<dbReference type="InterPro" id="IPR050390">
    <property type="entry name" value="C5-Methyltransferase"/>
</dbReference>
<evidence type="ECO:0000256" key="2">
    <source>
        <dbReference type="ARBA" id="ARBA00022679"/>
    </source>
</evidence>
<name>A0A6H1UDT4_9GAMM</name>
<evidence type="ECO:0000313" key="10">
    <source>
        <dbReference type="Proteomes" id="UP000501602"/>
    </source>
</evidence>
<dbReference type="GO" id="GO:0003677">
    <property type="term" value="F:DNA binding"/>
    <property type="evidence" value="ECO:0007669"/>
    <property type="project" value="TreeGrafter"/>
</dbReference>
<dbReference type="EC" id="2.1.1.37" evidence="8"/>
<evidence type="ECO:0000256" key="3">
    <source>
        <dbReference type="ARBA" id="ARBA00022691"/>
    </source>
</evidence>
<dbReference type="GO" id="GO:0032259">
    <property type="term" value="P:methylation"/>
    <property type="evidence" value="ECO:0007669"/>
    <property type="project" value="UniProtKB-KW"/>
</dbReference>
<dbReference type="Proteomes" id="UP000501602">
    <property type="component" value="Chromosome"/>
</dbReference>
<dbReference type="PANTHER" id="PTHR10629">
    <property type="entry name" value="CYTOSINE-SPECIFIC METHYLTRANSFERASE"/>
    <property type="match status" value="1"/>
</dbReference>
<dbReference type="PANTHER" id="PTHR10629:SF52">
    <property type="entry name" value="DNA (CYTOSINE-5)-METHYLTRANSFERASE 1"/>
    <property type="match status" value="1"/>
</dbReference>
<keyword evidence="10" id="KW-1185">Reference proteome</keyword>
<protein>
    <recommendedName>
        <fullName evidence="8">Cytosine-specific methyltransferase</fullName>
        <ecNumber evidence="8">2.1.1.37</ecNumber>
    </recommendedName>
</protein>
<dbReference type="InterPro" id="IPR018117">
    <property type="entry name" value="C5_DNA_meth_AS"/>
</dbReference>
<dbReference type="GO" id="GO:0044027">
    <property type="term" value="P:negative regulation of gene expression via chromosomal CpG island methylation"/>
    <property type="evidence" value="ECO:0007669"/>
    <property type="project" value="TreeGrafter"/>
</dbReference>
<dbReference type="Pfam" id="PF00145">
    <property type="entry name" value="DNA_methylase"/>
    <property type="match status" value="2"/>
</dbReference>
<gene>
    <name evidence="9" type="ORF">HER31_10480</name>
</gene>
<dbReference type="GO" id="GO:0009307">
    <property type="term" value="P:DNA restriction-modification system"/>
    <property type="evidence" value="ECO:0007669"/>
    <property type="project" value="UniProtKB-KW"/>
</dbReference>
<evidence type="ECO:0000256" key="1">
    <source>
        <dbReference type="ARBA" id="ARBA00022603"/>
    </source>
</evidence>
<dbReference type="PROSITE" id="PS00095">
    <property type="entry name" value="C5_MTASE_2"/>
    <property type="match status" value="1"/>
</dbReference>
<keyword evidence="1 6" id="KW-0489">Methyltransferase</keyword>
<feature type="active site" evidence="6">
    <location>
        <position position="155"/>
    </location>
</feature>
<dbReference type="Gene3D" id="3.90.120.10">
    <property type="entry name" value="DNA Methylase, subunit A, domain 2"/>
    <property type="match status" value="1"/>
</dbReference>
<dbReference type="PRINTS" id="PR00105">
    <property type="entry name" value="C5METTRFRASE"/>
</dbReference>
<dbReference type="REBASE" id="390316">
    <property type="entry name" value="M.FspS7ORF10480P"/>
</dbReference>
<evidence type="ECO:0000256" key="7">
    <source>
        <dbReference type="RuleBase" id="RU000416"/>
    </source>
</evidence>
<keyword evidence="3 6" id="KW-0949">S-adenosyl-L-methionine</keyword>
<dbReference type="GO" id="GO:0003886">
    <property type="term" value="F:DNA (cytosine-5-)-methyltransferase activity"/>
    <property type="evidence" value="ECO:0007669"/>
    <property type="project" value="UniProtKB-EC"/>
</dbReference>
<dbReference type="KEGG" id="fes:HER31_10480"/>
<evidence type="ECO:0000256" key="5">
    <source>
        <dbReference type="ARBA" id="ARBA00047422"/>
    </source>
</evidence>
<dbReference type="InterPro" id="IPR031303">
    <property type="entry name" value="C5_meth_CS"/>
</dbReference>
<keyword evidence="2 6" id="KW-0808">Transferase</keyword>
<reference evidence="9 10" key="1">
    <citation type="submission" date="2020-04" db="EMBL/GenBank/DDBJ databases">
        <title>Ferrimonas sp. S7 isolated from sea water.</title>
        <authorList>
            <person name="Bae S.S."/>
            <person name="Baek K."/>
        </authorList>
    </citation>
    <scope>NUCLEOTIDE SEQUENCE [LARGE SCALE GENOMIC DNA]</scope>
    <source>
        <strain evidence="9 10">S7</strain>
    </source>
</reference>
<dbReference type="SUPFAM" id="SSF53335">
    <property type="entry name" value="S-adenosyl-L-methionine-dependent methyltransferases"/>
    <property type="match status" value="1"/>
</dbReference>
<evidence type="ECO:0000313" key="9">
    <source>
        <dbReference type="EMBL" id="QIZ77267.1"/>
    </source>
</evidence>
<proteinExistence type="inferred from homology"/>
<dbReference type="PROSITE" id="PS00094">
    <property type="entry name" value="C5_MTASE_1"/>
    <property type="match status" value="1"/>
</dbReference>
<dbReference type="Gene3D" id="3.40.50.150">
    <property type="entry name" value="Vaccinia Virus protein VP39"/>
    <property type="match status" value="2"/>
</dbReference>
<dbReference type="InterPro" id="IPR001525">
    <property type="entry name" value="C5_MeTfrase"/>
</dbReference>
<accession>A0A6H1UDT4</accession>
<evidence type="ECO:0000256" key="8">
    <source>
        <dbReference type="RuleBase" id="RU000417"/>
    </source>
</evidence>
<comment type="catalytic activity">
    <reaction evidence="5 8">
        <text>a 2'-deoxycytidine in DNA + S-adenosyl-L-methionine = a 5-methyl-2'-deoxycytidine in DNA + S-adenosyl-L-homocysteine + H(+)</text>
        <dbReference type="Rhea" id="RHEA:13681"/>
        <dbReference type="Rhea" id="RHEA-COMP:11369"/>
        <dbReference type="Rhea" id="RHEA-COMP:11370"/>
        <dbReference type="ChEBI" id="CHEBI:15378"/>
        <dbReference type="ChEBI" id="CHEBI:57856"/>
        <dbReference type="ChEBI" id="CHEBI:59789"/>
        <dbReference type="ChEBI" id="CHEBI:85452"/>
        <dbReference type="ChEBI" id="CHEBI:85454"/>
        <dbReference type="EC" id="2.1.1.37"/>
    </reaction>
</comment>
<dbReference type="AlphaFoldDB" id="A0A6H1UDT4"/>